<keyword evidence="5" id="KW-0598">Phosphotransferase system</keyword>
<comment type="caution">
    <text evidence="8">The sequence shown here is derived from an EMBL/GenBank/DDBJ whole genome shotgun (WGS) entry which is preliminary data.</text>
</comment>
<dbReference type="PANTHER" id="PTHR45008:SF1">
    <property type="entry name" value="PTS SYSTEM GLUCOSE-SPECIFIC EIIA COMPONENT"/>
    <property type="match status" value="1"/>
</dbReference>
<dbReference type="GO" id="GO:0005737">
    <property type="term" value="C:cytoplasm"/>
    <property type="evidence" value="ECO:0007669"/>
    <property type="project" value="UniProtKB-SubCell"/>
</dbReference>
<keyword evidence="3 8" id="KW-0762">Sugar transport</keyword>
<reference evidence="8 9" key="1">
    <citation type="journal article" date="2019" name="Emerg. Microbes Infect.">
        <title>Comprehensive subspecies identification of 175 nontuberculous mycobacteria species based on 7547 genomic profiles.</title>
        <authorList>
            <person name="Matsumoto Y."/>
            <person name="Kinjo T."/>
            <person name="Motooka D."/>
            <person name="Nabeya D."/>
            <person name="Jung N."/>
            <person name="Uechi K."/>
            <person name="Horii T."/>
            <person name="Iida T."/>
            <person name="Fujita J."/>
            <person name="Nakamura S."/>
        </authorList>
    </citation>
    <scope>NUCLEOTIDE SEQUENCE [LARGE SCALE GENOMIC DNA]</scope>
    <source>
        <strain evidence="8 9">JCM 13392</strain>
    </source>
</reference>
<dbReference type="InterPro" id="IPR001127">
    <property type="entry name" value="PTS_EIIA_1_perm"/>
</dbReference>
<evidence type="ECO:0000256" key="6">
    <source>
        <dbReference type="ARBA" id="ARBA00022777"/>
    </source>
</evidence>
<evidence type="ECO:0000256" key="2">
    <source>
        <dbReference type="ARBA" id="ARBA00022448"/>
    </source>
</evidence>
<proteinExistence type="predicted"/>
<dbReference type="PANTHER" id="PTHR45008">
    <property type="entry name" value="PTS SYSTEM GLUCOSE-SPECIFIC EIIA COMPONENT"/>
    <property type="match status" value="1"/>
</dbReference>
<name>A0A7I9WIH5_9MYCO</name>
<dbReference type="InterPro" id="IPR011055">
    <property type="entry name" value="Dup_hybrid_motif"/>
</dbReference>
<dbReference type="RefSeq" id="WP_193488699.1">
    <property type="nucleotide sequence ID" value="NZ_BAAAMC010000012.1"/>
</dbReference>
<evidence type="ECO:0000313" key="8">
    <source>
        <dbReference type="EMBL" id="GFG57552.1"/>
    </source>
</evidence>
<keyword evidence="4" id="KW-0808">Transferase</keyword>
<dbReference type="InterPro" id="IPR050890">
    <property type="entry name" value="PTS_EIIA_component"/>
</dbReference>
<evidence type="ECO:0000259" key="7">
    <source>
        <dbReference type="PROSITE" id="PS51093"/>
    </source>
</evidence>
<organism evidence="8 9">
    <name type="scientific">Mycolicibacterium murale</name>
    <dbReference type="NCBI Taxonomy" id="182220"/>
    <lineage>
        <taxon>Bacteria</taxon>
        <taxon>Bacillati</taxon>
        <taxon>Actinomycetota</taxon>
        <taxon>Actinomycetes</taxon>
        <taxon>Mycobacteriales</taxon>
        <taxon>Mycobacteriaceae</taxon>
        <taxon>Mycolicibacterium</taxon>
    </lineage>
</organism>
<dbReference type="EMBL" id="BLKT01000003">
    <property type="protein sequence ID" value="GFG57552.1"/>
    <property type="molecule type" value="Genomic_DNA"/>
</dbReference>
<evidence type="ECO:0000313" key="9">
    <source>
        <dbReference type="Proteomes" id="UP000465241"/>
    </source>
</evidence>
<protein>
    <submittedName>
        <fullName evidence="8">PTS glucose transporter subunit IIA</fullName>
    </submittedName>
</protein>
<feature type="domain" description="PTS EIIA type-1" evidence="7">
    <location>
        <begin position="22"/>
        <end position="126"/>
    </location>
</feature>
<evidence type="ECO:0000256" key="4">
    <source>
        <dbReference type="ARBA" id="ARBA00022679"/>
    </source>
</evidence>
<dbReference type="GO" id="GO:0009401">
    <property type="term" value="P:phosphoenolpyruvate-dependent sugar phosphotransferase system"/>
    <property type="evidence" value="ECO:0007669"/>
    <property type="project" value="UniProtKB-KW"/>
</dbReference>
<dbReference type="GO" id="GO:0016301">
    <property type="term" value="F:kinase activity"/>
    <property type="evidence" value="ECO:0007669"/>
    <property type="project" value="UniProtKB-KW"/>
</dbReference>
<keyword evidence="9" id="KW-1185">Reference proteome</keyword>
<sequence>MSNTAVHAPVAGRAIPLAEVPDPVFSTGMVGYGAAVDPPREVIDAVAPVGGKLLRLMPHAFVIMTADNVGVLVHLGIDTVALEGEGFTTHVSQGDEVTAGQRIVTYDVPAIVAKGLNPVVPVVVMDERNADNIKPDEAVLEGAVIAPGADLFTAHT</sequence>
<dbReference type="SUPFAM" id="SSF51261">
    <property type="entry name" value="Duplicated hybrid motif"/>
    <property type="match status" value="1"/>
</dbReference>
<comment type="subcellular location">
    <subcellularLocation>
        <location evidence="1">Cytoplasm</location>
    </subcellularLocation>
</comment>
<dbReference type="PROSITE" id="PS51093">
    <property type="entry name" value="PTS_EIIA_TYPE_1"/>
    <property type="match status" value="1"/>
</dbReference>
<dbReference type="Pfam" id="PF00358">
    <property type="entry name" value="PTS_EIIA_1"/>
    <property type="match status" value="1"/>
</dbReference>
<keyword evidence="6" id="KW-0418">Kinase</keyword>
<accession>A0A7I9WIH5</accession>
<keyword evidence="2" id="KW-0813">Transport</keyword>
<gene>
    <name evidence="8" type="ORF">MMUR_16880</name>
</gene>
<dbReference type="AlphaFoldDB" id="A0A7I9WIH5"/>
<evidence type="ECO:0000256" key="1">
    <source>
        <dbReference type="ARBA" id="ARBA00004496"/>
    </source>
</evidence>
<dbReference type="Gene3D" id="2.70.70.10">
    <property type="entry name" value="Glucose Permease (Domain IIA)"/>
    <property type="match status" value="1"/>
</dbReference>
<evidence type="ECO:0000256" key="3">
    <source>
        <dbReference type="ARBA" id="ARBA00022597"/>
    </source>
</evidence>
<evidence type="ECO:0000256" key="5">
    <source>
        <dbReference type="ARBA" id="ARBA00022683"/>
    </source>
</evidence>
<dbReference type="Proteomes" id="UP000465241">
    <property type="component" value="Unassembled WGS sequence"/>
</dbReference>
<dbReference type="NCBIfam" id="TIGR00830">
    <property type="entry name" value="PTBA"/>
    <property type="match status" value="1"/>
</dbReference>